<evidence type="ECO:0008006" key="8">
    <source>
        <dbReference type="Google" id="ProtNLM"/>
    </source>
</evidence>
<dbReference type="EMBL" id="KZ772817">
    <property type="protein sequence ID" value="PTQ29147.1"/>
    <property type="molecule type" value="Genomic_DNA"/>
</dbReference>
<protein>
    <recommendedName>
        <fullName evidence="8">Glycoside hydrolase family 31 N-terminal domain-containing protein</fullName>
    </recommendedName>
</protein>
<dbReference type="GO" id="GO:0005975">
    <property type="term" value="P:carbohydrate metabolic process"/>
    <property type="evidence" value="ECO:0007669"/>
    <property type="project" value="InterPro"/>
</dbReference>
<feature type="compositionally biased region" description="Basic and acidic residues" evidence="3">
    <location>
        <begin position="289"/>
        <end position="299"/>
    </location>
</feature>
<proteinExistence type="inferred from homology"/>
<dbReference type="CDD" id="cd14752">
    <property type="entry name" value="GH31_N"/>
    <property type="match status" value="1"/>
</dbReference>
<feature type="region of interest" description="Disordered" evidence="3">
    <location>
        <begin position="264"/>
        <end position="300"/>
    </location>
</feature>
<dbReference type="Gene3D" id="2.60.40.1760">
    <property type="entry name" value="glycosyl hydrolase (family 31)"/>
    <property type="match status" value="1"/>
</dbReference>
<feature type="domain" description="Glycoside hydrolase family 31 TIM barrel" evidence="4">
    <location>
        <begin position="537"/>
        <end position="851"/>
    </location>
</feature>
<dbReference type="SUPFAM" id="SSF51011">
    <property type="entry name" value="Glycosyl hydrolase domain"/>
    <property type="match status" value="1"/>
</dbReference>
<keyword evidence="2" id="KW-0378">Hydrolase</keyword>
<name>A0A2R6W5L2_MARPO</name>
<keyword evidence="2" id="KW-0326">Glycosidase</keyword>
<dbReference type="InterPro" id="IPR048395">
    <property type="entry name" value="Glyco_hydro_31_C"/>
</dbReference>
<dbReference type="CDD" id="cd06594">
    <property type="entry name" value="GH31_glucosidase_YihQ"/>
    <property type="match status" value="1"/>
</dbReference>
<dbReference type="InterPro" id="IPR017853">
    <property type="entry name" value="GH"/>
</dbReference>
<sequence length="996" mass="111869">MKKNPKSGSRRFNNPFPKAPAGLGFVRGDLLVDAASAPSQSHTAGQGFEVRWQAEPGRAGLQVFHATEPERALWSTIPGSAFVSAAFGTDSFEESRGSFAIHDTIDVLCCHQTVEQVTIAWPSETFVAPKRPPSQVDADGVRPGSRGPCVIVAGCLYSDPKLAREQFAAFRTLSSSSSGPTAASSPSSPFYHPSQSHLRLESRGCLRLFSQEQRVAVRYWLVFFECRDHQLGFSVSLQQPARFETFCQAGAYVVARASSAVVPEAAHDPKSRTTTTTLNRSLSGDDFESEAREHGDGSGEHWLWSEAPVSAFGRRAVGNDGAEPRRLHSFGRKRSFRRSISVADFRTCSLFDKCLTGSSSFLAELANAGRVLTPREQQLVQLPRLNRIQITFSSDPSERFFGFGEQFSHFNLKGKRVPILVQEQGLGRGDQPITALANMVSNRSGGAWHTTYAPVPYYITSQMRSLYLEGFEYSVFDLTRSNAVQVQVHAGYMQGRILHGKTPADIIRQYTAAIGRMRELPAWITQGAIVGMQGGMQAVRKVWQKLRDLDVPLAAFWLQDWVGQRRTSIGWQLWWNWEVDRDHYPGWEQLVTDLRSHGIRTMAYCNPLLAPTHEKPNRRRDLLAEAHSQDLVVTDQLGSPYMIPNTSFDAAMVDLTNPAARTWLKNILLDMIQTGVRGWMADFGEALPLDCSLYSGEEARTVHNQYSELWAQLNREVAEEWEATQKGRRLDEGEDEDEKLVFFMRAGYRGSPRSSTLFWEGDQMVSWQRHDGIKSAVTGLLSGGLCGFSLNHSDIGGYCTVDIPLVRYRRSEELLLRWMELNAFSTIFRTHEGNGPASNSQFYSNDTTFRHFARFAKVYKAWDFYRRQLVKEAAETGLPVVRHLFLHYPHDETVLTITYEEFLVGSEILVVPVLDQGHKRVQAYFPRGEEDDEWEHIWTGNVYRSDQEVDHLISHASFKAWIEAPLGFPAIFVKAGSEVGARFKANLISAGLLDPR</sequence>
<dbReference type="InterPro" id="IPR000322">
    <property type="entry name" value="Glyco_hydro_31_TIM"/>
</dbReference>
<evidence type="ECO:0000313" key="7">
    <source>
        <dbReference type="Proteomes" id="UP000244005"/>
    </source>
</evidence>
<dbReference type="Gramene" id="Mp5g02330.1">
    <property type="protein sequence ID" value="Mp5g02330.1.cds"/>
    <property type="gene ID" value="Mp5g02330"/>
</dbReference>
<reference evidence="7" key="1">
    <citation type="journal article" date="2017" name="Cell">
        <title>Insights into land plant evolution garnered from the Marchantia polymorpha genome.</title>
        <authorList>
            <person name="Bowman J.L."/>
            <person name="Kohchi T."/>
            <person name="Yamato K.T."/>
            <person name="Jenkins J."/>
            <person name="Shu S."/>
            <person name="Ishizaki K."/>
            <person name="Yamaoka S."/>
            <person name="Nishihama R."/>
            <person name="Nakamura Y."/>
            <person name="Berger F."/>
            <person name="Adam C."/>
            <person name="Aki S.S."/>
            <person name="Althoff F."/>
            <person name="Araki T."/>
            <person name="Arteaga-Vazquez M.A."/>
            <person name="Balasubrmanian S."/>
            <person name="Barry K."/>
            <person name="Bauer D."/>
            <person name="Boehm C.R."/>
            <person name="Briginshaw L."/>
            <person name="Caballero-Perez J."/>
            <person name="Catarino B."/>
            <person name="Chen F."/>
            <person name="Chiyoda S."/>
            <person name="Chovatia M."/>
            <person name="Davies K.M."/>
            <person name="Delmans M."/>
            <person name="Demura T."/>
            <person name="Dierschke T."/>
            <person name="Dolan L."/>
            <person name="Dorantes-Acosta A.E."/>
            <person name="Eklund D.M."/>
            <person name="Florent S.N."/>
            <person name="Flores-Sandoval E."/>
            <person name="Fujiyama A."/>
            <person name="Fukuzawa H."/>
            <person name="Galik B."/>
            <person name="Grimanelli D."/>
            <person name="Grimwood J."/>
            <person name="Grossniklaus U."/>
            <person name="Hamada T."/>
            <person name="Haseloff J."/>
            <person name="Hetherington A.J."/>
            <person name="Higo A."/>
            <person name="Hirakawa Y."/>
            <person name="Hundley H.N."/>
            <person name="Ikeda Y."/>
            <person name="Inoue K."/>
            <person name="Inoue S.I."/>
            <person name="Ishida S."/>
            <person name="Jia Q."/>
            <person name="Kakita M."/>
            <person name="Kanazawa T."/>
            <person name="Kawai Y."/>
            <person name="Kawashima T."/>
            <person name="Kennedy M."/>
            <person name="Kinose K."/>
            <person name="Kinoshita T."/>
            <person name="Kohara Y."/>
            <person name="Koide E."/>
            <person name="Komatsu K."/>
            <person name="Kopischke S."/>
            <person name="Kubo M."/>
            <person name="Kyozuka J."/>
            <person name="Lagercrantz U."/>
            <person name="Lin S.S."/>
            <person name="Lindquist E."/>
            <person name="Lipzen A.M."/>
            <person name="Lu C.W."/>
            <person name="De Luna E."/>
            <person name="Martienssen R.A."/>
            <person name="Minamino N."/>
            <person name="Mizutani M."/>
            <person name="Mizutani M."/>
            <person name="Mochizuki N."/>
            <person name="Monte I."/>
            <person name="Mosher R."/>
            <person name="Nagasaki H."/>
            <person name="Nakagami H."/>
            <person name="Naramoto S."/>
            <person name="Nishitani K."/>
            <person name="Ohtani M."/>
            <person name="Okamoto T."/>
            <person name="Okumura M."/>
            <person name="Phillips J."/>
            <person name="Pollak B."/>
            <person name="Reinders A."/>
            <person name="Rovekamp M."/>
            <person name="Sano R."/>
            <person name="Sawa S."/>
            <person name="Schmid M.W."/>
            <person name="Shirakawa M."/>
            <person name="Solano R."/>
            <person name="Spunde A."/>
            <person name="Suetsugu N."/>
            <person name="Sugano S."/>
            <person name="Sugiyama A."/>
            <person name="Sun R."/>
            <person name="Suzuki Y."/>
            <person name="Takenaka M."/>
            <person name="Takezawa D."/>
            <person name="Tomogane H."/>
            <person name="Tsuzuki M."/>
            <person name="Ueda T."/>
            <person name="Umeda M."/>
            <person name="Ward J.M."/>
            <person name="Watanabe Y."/>
            <person name="Yazaki K."/>
            <person name="Yokoyama R."/>
            <person name="Yoshitake Y."/>
            <person name="Yotsui I."/>
            <person name="Zachgo S."/>
            <person name="Schmutz J."/>
        </authorList>
    </citation>
    <scope>NUCLEOTIDE SEQUENCE [LARGE SCALE GENOMIC DNA]</scope>
    <source>
        <strain evidence="7">Tak-1</strain>
    </source>
</reference>
<dbReference type="GO" id="GO:0030246">
    <property type="term" value="F:carbohydrate binding"/>
    <property type="evidence" value="ECO:0007669"/>
    <property type="project" value="InterPro"/>
</dbReference>
<dbReference type="GO" id="GO:0004553">
    <property type="term" value="F:hydrolase activity, hydrolyzing O-glycosyl compounds"/>
    <property type="evidence" value="ECO:0007669"/>
    <property type="project" value="InterPro"/>
</dbReference>
<evidence type="ECO:0000259" key="5">
    <source>
        <dbReference type="Pfam" id="PF21365"/>
    </source>
</evidence>
<evidence type="ECO:0000313" key="6">
    <source>
        <dbReference type="EMBL" id="PTQ29147.1"/>
    </source>
</evidence>
<evidence type="ECO:0000256" key="1">
    <source>
        <dbReference type="ARBA" id="ARBA00007806"/>
    </source>
</evidence>
<dbReference type="Pfam" id="PF01055">
    <property type="entry name" value="Glyco_hydro_31_2nd"/>
    <property type="match status" value="1"/>
</dbReference>
<dbReference type="InterPro" id="IPR044112">
    <property type="entry name" value="YihQ_TIM-like"/>
</dbReference>
<dbReference type="AlphaFoldDB" id="A0A2R6W5L2"/>
<dbReference type="OMA" id="YKAWAFY"/>
<evidence type="ECO:0000256" key="2">
    <source>
        <dbReference type="RuleBase" id="RU361185"/>
    </source>
</evidence>
<feature type="domain" description="Glycosyl hydrolase family 31 C-terminal" evidence="5">
    <location>
        <begin position="877"/>
        <end position="977"/>
    </location>
</feature>
<dbReference type="Gene3D" id="3.20.20.80">
    <property type="entry name" value="Glycosidases"/>
    <property type="match status" value="1"/>
</dbReference>
<evidence type="ECO:0000256" key="3">
    <source>
        <dbReference type="SAM" id="MobiDB-lite"/>
    </source>
</evidence>
<dbReference type="InterPro" id="IPR011013">
    <property type="entry name" value="Gal_mutarotase_sf_dom"/>
</dbReference>
<dbReference type="Proteomes" id="UP000244005">
    <property type="component" value="Unassembled WGS sequence"/>
</dbReference>
<accession>A0A2R6W5L2</accession>
<dbReference type="InterPro" id="IPR052990">
    <property type="entry name" value="Sulfoquinovosidase_GH31"/>
</dbReference>
<dbReference type="NCBIfam" id="NF007746">
    <property type="entry name" value="PRK10426.1"/>
    <property type="match status" value="1"/>
</dbReference>
<evidence type="ECO:0000259" key="4">
    <source>
        <dbReference type="Pfam" id="PF01055"/>
    </source>
</evidence>
<gene>
    <name evidence="6" type="ORF">MARPO_0147s0026</name>
</gene>
<dbReference type="GO" id="GO:0016787">
    <property type="term" value="F:hydrolase activity"/>
    <property type="evidence" value="ECO:0000318"/>
    <property type="project" value="GO_Central"/>
</dbReference>
<dbReference type="SUPFAM" id="SSF74650">
    <property type="entry name" value="Galactose mutarotase-like"/>
    <property type="match status" value="1"/>
</dbReference>
<dbReference type="SUPFAM" id="SSF51445">
    <property type="entry name" value="(Trans)glycosidases"/>
    <property type="match status" value="1"/>
</dbReference>
<keyword evidence="7" id="KW-1185">Reference proteome</keyword>
<dbReference type="OrthoDB" id="10070917at2759"/>
<dbReference type="PANTHER" id="PTHR46959:SF2">
    <property type="entry name" value="SULFOQUINOVOSIDASE"/>
    <property type="match status" value="1"/>
</dbReference>
<comment type="similarity">
    <text evidence="1 2">Belongs to the glycosyl hydrolase 31 family.</text>
</comment>
<organism evidence="6 7">
    <name type="scientific">Marchantia polymorpha</name>
    <name type="common">Common liverwort</name>
    <name type="synonym">Marchantia aquatica</name>
    <dbReference type="NCBI Taxonomy" id="3197"/>
    <lineage>
        <taxon>Eukaryota</taxon>
        <taxon>Viridiplantae</taxon>
        <taxon>Streptophyta</taxon>
        <taxon>Embryophyta</taxon>
        <taxon>Marchantiophyta</taxon>
        <taxon>Marchantiopsida</taxon>
        <taxon>Marchantiidae</taxon>
        <taxon>Marchantiales</taxon>
        <taxon>Marchantiaceae</taxon>
        <taxon>Marchantia</taxon>
    </lineage>
</organism>
<dbReference type="PANTHER" id="PTHR46959">
    <property type="entry name" value="SULFOQUINOVOSIDASE"/>
    <property type="match status" value="1"/>
</dbReference>
<dbReference type="Pfam" id="PF21365">
    <property type="entry name" value="Glyco_hydro_31_3rd"/>
    <property type="match status" value="1"/>
</dbReference>